<evidence type="ECO:0000313" key="3">
    <source>
        <dbReference type="Proteomes" id="UP000598633"/>
    </source>
</evidence>
<name>A0A8J6Y964_9BACT</name>
<dbReference type="AlphaFoldDB" id="A0A8J6Y964"/>
<reference evidence="2 3" key="1">
    <citation type="submission" date="2020-08" db="EMBL/GenBank/DDBJ databases">
        <title>Acidobacteriota in marine sediments use diverse sulfur dissimilation pathways.</title>
        <authorList>
            <person name="Wasmund K."/>
        </authorList>
    </citation>
    <scope>NUCLEOTIDE SEQUENCE [LARGE SCALE GENOMIC DNA]</scope>
    <source>
        <strain evidence="2">MAG AM3-A</strain>
    </source>
</reference>
<dbReference type="PANTHER" id="PTHR43471">
    <property type="entry name" value="ABC TRANSPORTER PERMEASE"/>
    <property type="match status" value="1"/>
</dbReference>
<protein>
    <submittedName>
        <fullName evidence="2">ABC transporter permease subunit</fullName>
    </submittedName>
</protein>
<feature type="transmembrane region" description="Helical" evidence="1">
    <location>
        <begin position="20"/>
        <end position="41"/>
    </location>
</feature>
<sequence>MRAVWAIAANTFREAVRDRVLYLFIGFAVVMVVSSKLFGMLTVGNETKIIKDIGLAAMQFFSMLIAVMMSMILISREVDSRTVFNILAKPVRRWQFILGKYLGLVLIVAANLVLITFVLMLTVLVAAGELDLMLLFAGAMTMLEMMVLAAFATLFAVLTRP</sequence>
<evidence type="ECO:0000313" key="2">
    <source>
        <dbReference type="EMBL" id="MBD3870854.1"/>
    </source>
</evidence>
<feature type="non-terminal residue" evidence="2">
    <location>
        <position position="161"/>
    </location>
</feature>
<feature type="transmembrane region" description="Helical" evidence="1">
    <location>
        <begin position="133"/>
        <end position="158"/>
    </location>
</feature>
<dbReference type="GO" id="GO:0005886">
    <property type="term" value="C:plasma membrane"/>
    <property type="evidence" value="ECO:0007669"/>
    <property type="project" value="UniProtKB-SubCell"/>
</dbReference>
<dbReference type="PANTHER" id="PTHR43471:SF10">
    <property type="entry name" value="SLL1107 PROTEIN"/>
    <property type="match status" value="1"/>
</dbReference>
<keyword evidence="1" id="KW-0812">Transmembrane</keyword>
<dbReference type="EMBL" id="JACXWA010000096">
    <property type="protein sequence ID" value="MBD3870854.1"/>
    <property type="molecule type" value="Genomic_DNA"/>
</dbReference>
<evidence type="ECO:0000256" key="1">
    <source>
        <dbReference type="SAM" id="Phobius"/>
    </source>
</evidence>
<feature type="transmembrane region" description="Helical" evidence="1">
    <location>
        <begin position="101"/>
        <end position="127"/>
    </location>
</feature>
<keyword evidence="1" id="KW-0472">Membrane</keyword>
<keyword evidence="1" id="KW-1133">Transmembrane helix</keyword>
<organism evidence="2 3">
    <name type="scientific">Candidatus Sulfomarinibacter kjeldsenii</name>
    <dbReference type="NCBI Taxonomy" id="2885994"/>
    <lineage>
        <taxon>Bacteria</taxon>
        <taxon>Pseudomonadati</taxon>
        <taxon>Acidobacteriota</taxon>
        <taxon>Thermoanaerobaculia</taxon>
        <taxon>Thermoanaerobaculales</taxon>
        <taxon>Candidatus Sulfomarinibacteraceae</taxon>
        <taxon>Candidatus Sulfomarinibacter</taxon>
    </lineage>
</organism>
<dbReference type="Pfam" id="PF12679">
    <property type="entry name" value="ABC2_membrane_2"/>
    <property type="match status" value="1"/>
</dbReference>
<dbReference type="Proteomes" id="UP000598633">
    <property type="component" value="Unassembled WGS sequence"/>
</dbReference>
<comment type="caution">
    <text evidence="2">The sequence shown here is derived from an EMBL/GenBank/DDBJ whole genome shotgun (WGS) entry which is preliminary data.</text>
</comment>
<accession>A0A8J6Y964</accession>
<gene>
    <name evidence="2" type="ORF">IFJ97_05785</name>
</gene>
<proteinExistence type="predicted"/>
<dbReference type="GO" id="GO:0140359">
    <property type="term" value="F:ABC-type transporter activity"/>
    <property type="evidence" value="ECO:0007669"/>
    <property type="project" value="InterPro"/>
</dbReference>
<feature type="transmembrane region" description="Helical" evidence="1">
    <location>
        <begin position="53"/>
        <end position="74"/>
    </location>
</feature>